<sequence>MRRCDLHRRICRVSETAVRMWRSVPVAQADCRAVSSWAGCGARCAVHAARCTARTRVSGCDEGSQVAWRFFITLCRVRLRSSPLFSMMQRLACLALLLLLVAPLVSRTLENAASVLDGPLCHSQPWQAGEALDAVGDKAHAAQRSADVLTATAERWLGDKQDLGHADGGHAFACDYCLLAARLLPWLLLACLLWKLSRDRLAVARLAAALPIAARWWAHAPRGPPRLA</sequence>
<evidence type="ECO:0000313" key="3">
    <source>
        <dbReference type="Proteomes" id="UP000233720"/>
    </source>
</evidence>
<dbReference type="Proteomes" id="UP000233720">
    <property type="component" value="Unassembled WGS sequence"/>
</dbReference>
<dbReference type="EMBL" id="PHKV01000001">
    <property type="protein sequence ID" value="PKV14528.1"/>
    <property type="molecule type" value="Genomic_DNA"/>
</dbReference>
<accession>A0A2N3RPU7</accession>
<protein>
    <recommendedName>
        <fullName evidence="5">DUF2946 domain-containing protein</fullName>
    </recommendedName>
</protein>
<organism evidence="1 3">
    <name type="scientific">Xanthomonas prunicola</name>
    <dbReference type="NCBI Taxonomy" id="2053930"/>
    <lineage>
        <taxon>Bacteria</taxon>
        <taxon>Pseudomonadati</taxon>
        <taxon>Pseudomonadota</taxon>
        <taxon>Gammaproteobacteria</taxon>
        <taxon>Lysobacterales</taxon>
        <taxon>Lysobacteraceae</taxon>
        <taxon>Xanthomonas</taxon>
    </lineage>
</organism>
<comment type="caution">
    <text evidence="1">The sequence shown here is derived from an EMBL/GenBank/DDBJ whole genome shotgun (WGS) entry which is preliminary data.</text>
</comment>
<dbReference type="EMBL" id="PHKW01000001">
    <property type="protein sequence ID" value="PKV18810.1"/>
    <property type="molecule type" value="Genomic_DNA"/>
</dbReference>
<dbReference type="Proteomes" id="UP000233748">
    <property type="component" value="Unassembled WGS sequence"/>
</dbReference>
<evidence type="ECO:0000313" key="1">
    <source>
        <dbReference type="EMBL" id="PKV14528.1"/>
    </source>
</evidence>
<evidence type="ECO:0000313" key="4">
    <source>
        <dbReference type="Proteomes" id="UP000233748"/>
    </source>
</evidence>
<keyword evidence="4" id="KW-1185">Reference proteome</keyword>
<reference evidence="3 4" key="1">
    <citation type="submission" date="2017-11" db="EMBL/GenBank/DDBJ databases">
        <title>Xanthomonas prunicola sp. nov., a novel pathogen that affects nectarine (Prunus persica var. nectarine) trees.</title>
        <authorList>
            <person name="Lopez M."/>
            <person name="Lopez-Soriano P."/>
            <person name="Garita-Cambronero J."/>
            <person name="Beltran C."/>
            <person name="Taghouti G."/>
            <person name="Portier P."/>
            <person name="Cubero J."/>
            <person name="Fischer-Le Saux M."/>
            <person name="Marco-Noales E."/>
        </authorList>
    </citation>
    <scope>NUCLEOTIDE SEQUENCE [LARGE SCALE GENOMIC DNA]</scope>
    <source>
        <strain evidence="1 3">CFBP8353</strain>
        <strain evidence="2 4">CFBP8354</strain>
    </source>
</reference>
<evidence type="ECO:0008006" key="5">
    <source>
        <dbReference type="Google" id="ProtNLM"/>
    </source>
</evidence>
<name>A0A2N3RPU7_9XANT</name>
<dbReference type="InterPro" id="IPR021333">
    <property type="entry name" value="DUF2946"/>
</dbReference>
<gene>
    <name evidence="1" type="ORF">XpruCFBP8353_05680</name>
    <name evidence="2" type="ORF">XpruCFBP8354_05680</name>
</gene>
<dbReference type="Pfam" id="PF11162">
    <property type="entry name" value="DUF2946"/>
    <property type="match status" value="1"/>
</dbReference>
<evidence type="ECO:0000313" key="2">
    <source>
        <dbReference type="EMBL" id="PKV18810.1"/>
    </source>
</evidence>
<proteinExistence type="predicted"/>
<dbReference type="OrthoDB" id="5998403at2"/>
<dbReference type="AlphaFoldDB" id="A0A2N3RPU7"/>